<accession>A0A7J7WDB2</accession>
<protein>
    <submittedName>
        <fullName evidence="2">Uncharacterized protein</fullName>
    </submittedName>
</protein>
<feature type="region of interest" description="Disordered" evidence="1">
    <location>
        <begin position="1"/>
        <end position="81"/>
    </location>
</feature>
<name>A0A7J7WDB2_PIPKU</name>
<dbReference type="EMBL" id="JACAGB010000011">
    <property type="protein sequence ID" value="KAF6335415.1"/>
    <property type="molecule type" value="Genomic_DNA"/>
</dbReference>
<reference evidence="2 3" key="1">
    <citation type="journal article" date="2020" name="Nature">
        <title>Six reference-quality genomes reveal evolution of bat adaptations.</title>
        <authorList>
            <person name="Jebb D."/>
            <person name="Huang Z."/>
            <person name="Pippel M."/>
            <person name="Hughes G.M."/>
            <person name="Lavrichenko K."/>
            <person name="Devanna P."/>
            <person name="Winkler S."/>
            <person name="Jermiin L.S."/>
            <person name="Skirmuntt E.C."/>
            <person name="Katzourakis A."/>
            <person name="Burkitt-Gray L."/>
            <person name="Ray D.A."/>
            <person name="Sullivan K.A.M."/>
            <person name="Roscito J.G."/>
            <person name="Kirilenko B.M."/>
            <person name="Davalos L.M."/>
            <person name="Corthals A.P."/>
            <person name="Power M.L."/>
            <person name="Jones G."/>
            <person name="Ransome R.D."/>
            <person name="Dechmann D.K.N."/>
            <person name="Locatelli A.G."/>
            <person name="Puechmaille S.J."/>
            <person name="Fedrigo O."/>
            <person name="Jarvis E.D."/>
            <person name="Hiller M."/>
            <person name="Vernes S.C."/>
            <person name="Myers E.W."/>
            <person name="Teeling E.C."/>
        </authorList>
    </citation>
    <scope>NUCLEOTIDE SEQUENCE [LARGE SCALE GENOMIC DNA]</scope>
    <source>
        <strain evidence="2">MPipKuh1</strain>
        <tissue evidence="2">Flight muscle</tissue>
    </source>
</reference>
<feature type="compositionally biased region" description="Polar residues" evidence="1">
    <location>
        <begin position="1"/>
        <end position="12"/>
    </location>
</feature>
<comment type="caution">
    <text evidence="2">The sequence shown here is derived from an EMBL/GenBank/DDBJ whole genome shotgun (WGS) entry which is preliminary data.</text>
</comment>
<organism evidence="2 3">
    <name type="scientific">Pipistrellus kuhlii</name>
    <name type="common">Kuhl's pipistrelle</name>
    <dbReference type="NCBI Taxonomy" id="59472"/>
    <lineage>
        <taxon>Eukaryota</taxon>
        <taxon>Metazoa</taxon>
        <taxon>Chordata</taxon>
        <taxon>Craniata</taxon>
        <taxon>Vertebrata</taxon>
        <taxon>Euteleostomi</taxon>
        <taxon>Mammalia</taxon>
        <taxon>Eutheria</taxon>
        <taxon>Laurasiatheria</taxon>
        <taxon>Chiroptera</taxon>
        <taxon>Yangochiroptera</taxon>
        <taxon>Vespertilionidae</taxon>
        <taxon>Pipistrellus</taxon>
    </lineage>
</organism>
<gene>
    <name evidence="2" type="ORF">mPipKuh1_008096</name>
</gene>
<evidence type="ECO:0000256" key="1">
    <source>
        <dbReference type="SAM" id="MobiDB-lite"/>
    </source>
</evidence>
<dbReference type="Proteomes" id="UP000558488">
    <property type="component" value="Unassembled WGS sequence"/>
</dbReference>
<dbReference type="PROSITE" id="PS51257">
    <property type="entry name" value="PROKAR_LIPOPROTEIN"/>
    <property type="match status" value="1"/>
</dbReference>
<proteinExistence type="predicted"/>
<feature type="region of interest" description="Disordered" evidence="1">
    <location>
        <begin position="99"/>
        <end position="124"/>
    </location>
</feature>
<keyword evidence="3" id="KW-1185">Reference proteome</keyword>
<evidence type="ECO:0000313" key="3">
    <source>
        <dbReference type="Proteomes" id="UP000558488"/>
    </source>
</evidence>
<dbReference type="AlphaFoldDB" id="A0A7J7WDB2"/>
<evidence type="ECO:0000313" key="2">
    <source>
        <dbReference type="EMBL" id="KAF6335415.1"/>
    </source>
</evidence>
<sequence length="124" mass="12518">MDVKPSRTSCEQSPAAGGPWRLGRASSVPPTAQSCWRDAGLQGVPPLSPRSPGSAQATHCHGPGSALGEGGRQAAGSAGSSGALGSVLGLLSLMRLLAPGVERQRRTEGSRVPVRSGAGPRWQA</sequence>